<proteinExistence type="predicted"/>
<evidence type="ECO:0000313" key="4">
    <source>
        <dbReference type="Proteomes" id="UP001620626"/>
    </source>
</evidence>
<keyword evidence="2" id="KW-0472">Membrane</keyword>
<keyword evidence="4" id="KW-1185">Reference proteome</keyword>
<accession>A0ABD2KTL9</accession>
<evidence type="ECO:0000313" key="3">
    <source>
        <dbReference type="EMBL" id="KAL3106181.1"/>
    </source>
</evidence>
<name>A0ABD2KTL9_9BILA</name>
<dbReference type="EMBL" id="JBICBT010000659">
    <property type="protein sequence ID" value="KAL3106181.1"/>
    <property type="molecule type" value="Genomic_DNA"/>
</dbReference>
<dbReference type="Proteomes" id="UP001620626">
    <property type="component" value="Unassembled WGS sequence"/>
</dbReference>
<protein>
    <submittedName>
        <fullName evidence="3">Uncharacterized protein</fullName>
    </submittedName>
</protein>
<dbReference type="AlphaFoldDB" id="A0ABD2KTL9"/>
<keyword evidence="2" id="KW-0812">Transmembrane</keyword>
<evidence type="ECO:0000256" key="2">
    <source>
        <dbReference type="SAM" id="Phobius"/>
    </source>
</evidence>
<comment type="caution">
    <text evidence="3">The sequence shown here is derived from an EMBL/GenBank/DDBJ whole genome shotgun (WGS) entry which is preliminary data.</text>
</comment>
<keyword evidence="2" id="KW-1133">Transmembrane helix</keyword>
<evidence type="ECO:0000256" key="1">
    <source>
        <dbReference type="SAM" id="MobiDB-lite"/>
    </source>
</evidence>
<reference evidence="3 4" key="1">
    <citation type="submission" date="2024-10" db="EMBL/GenBank/DDBJ databases">
        <authorList>
            <person name="Kim D."/>
        </authorList>
    </citation>
    <scope>NUCLEOTIDE SEQUENCE [LARGE SCALE GENOMIC DNA]</scope>
    <source>
        <strain evidence="3">BH-2024</strain>
    </source>
</reference>
<gene>
    <name evidence="3" type="ORF">niasHT_016868</name>
</gene>
<sequence length="198" mass="22537">MTKSKSSSGTTRSKKRTADQVVKTVFRRKVCLFCFMASLIVFALVLGLAITLTVITVNNWKEIGVLLNKQSALKSRSDIEAFYEIDCPIYSDNSKLPDKWDQFDLAFCNRYCDRNQMFEFMYRQLDPNRKSSAKSKDNQELMCPIYIEFKQCQMEEGGHCEEKLFSEEFTEFVQQGGGGDTSSKEGNETIGTCVPCPS</sequence>
<feature type="region of interest" description="Disordered" evidence="1">
    <location>
        <begin position="174"/>
        <end position="198"/>
    </location>
</feature>
<organism evidence="3 4">
    <name type="scientific">Heterodera trifolii</name>
    <dbReference type="NCBI Taxonomy" id="157864"/>
    <lineage>
        <taxon>Eukaryota</taxon>
        <taxon>Metazoa</taxon>
        <taxon>Ecdysozoa</taxon>
        <taxon>Nematoda</taxon>
        <taxon>Chromadorea</taxon>
        <taxon>Rhabditida</taxon>
        <taxon>Tylenchina</taxon>
        <taxon>Tylenchomorpha</taxon>
        <taxon>Tylenchoidea</taxon>
        <taxon>Heteroderidae</taxon>
        <taxon>Heteroderinae</taxon>
        <taxon>Heterodera</taxon>
    </lineage>
</organism>
<feature type="transmembrane region" description="Helical" evidence="2">
    <location>
        <begin position="30"/>
        <end position="55"/>
    </location>
</feature>